<reference evidence="2 3" key="1">
    <citation type="submission" date="2024-05" db="EMBL/GenBank/DDBJ databases">
        <authorList>
            <person name="Wallberg A."/>
        </authorList>
    </citation>
    <scope>NUCLEOTIDE SEQUENCE [LARGE SCALE GENOMIC DNA]</scope>
</reference>
<keyword evidence="1" id="KW-0732">Signal</keyword>
<gene>
    <name evidence="2" type="ORF">MNOR_LOCUS22254</name>
</gene>
<dbReference type="EMBL" id="CAXKWB010018568">
    <property type="protein sequence ID" value="CAL4121028.1"/>
    <property type="molecule type" value="Genomic_DNA"/>
</dbReference>
<evidence type="ECO:0000313" key="2">
    <source>
        <dbReference type="EMBL" id="CAL4121028.1"/>
    </source>
</evidence>
<name>A0AAV2R8V3_MEGNR</name>
<proteinExistence type="predicted"/>
<accession>A0AAV2R8V3</accession>
<feature type="chain" id="PRO_5044010762" evidence="1">
    <location>
        <begin position="24"/>
        <end position="235"/>
    </location>
</feature>
<evidence type="ECO:0000256" key="1">
    <source>
        <dbReference type="SAM" id="SignalP"/>
    </source>
</evidence>
<evidence type="ECO:0000313" key="3">
    <source>
        <dbReference type="Proteomes" id="UP001497623"/>
    </source>
</evidence>
<dbReference type="Proteomes" id="UP001497623">
    <property type="component" value="Unassembled WGS sequence"/>
</dbReference>
<dbReference type="AlphaFoldDB" id="A0AAV2R8V3"/>
<comment type="caution">
    <text evidence="2">The sequence shown here is derived from an EMBL/GenBank/DDBJ whole genome shotgun (WGS) entry which is preliminary data.</text>
</comment>
<sequence length="235" mass="25725">MDQQTILLFIALLTTAAVRLSTAVKACYSCSDVPGHDEYDSQCGAYDYRGHTHDDFIWQNCFLKIYECGYVTRGGTTGYHEEGYCSNWPGGITCYCQNYYCNTDSYCEKCVSSSTPGTPEHTTITTTEPLTTTYTSTTTAEPPSPTTDATLATTSDPAATFSCYNCMDCATVDEDTTPIIEDKFLSCSTIVILESVVVIRGGNYDAHPDGECVTNTGSVQCWCTGDICNRNSIRY</sequence>
<keyword evidence="3" id="KW-1185">Reference proteome</keyword>
<protein>
    <submittedName>
        <fullName evidence="2">Uncharacterized protein</fullName>
    </submittedName>
</protein>
<organism evidence="2 3">
    <name type="scientific">Meganyctiphanes norvegica</name>
    <name type="common">Northern krill</name>
    <name type="synonym">Thysanopoda norvegica</name>
    <dbReference type="NCBI Taxonomy" id="48144"/>
    <lineage>
        <taxon>Eukaryota</taxon>
        <taxon>Metazoa</taxon>
        <taxon>Ecdysozoa</taxon>
        <taxon>Arthropoda</taxon>
        <taxon>Crustacea</taxon>
        <taxon>Multicrustacea</taxon>
        <taxon>Malacostraca</taxon>
        <taxon>Eumalacostraca</taxon>
        <taxon>Eucarida</taxon>
        <taxon>Euphausiacea</taxon>
        <taxon>Euphausiidae</taxon>
        <taxon>Meganyctiphanes</taxon>
    </lineage>
</organism>
<feature type="signal peptide" evidence="1">
    <location>
        <begin position="1"/>
        <end position="23"/>
    </location>
</feature>